<dbReference type="EMBL" id="CAJOBR010081733">
    <property type="protein sequence ID" value="CAF5124881.1"/>
    <property type="molecule type" value="Genomic_DNA"/>
</dbReference>
<reference evidence="1" key="1">
    <citation type="submission" date="2021-02" db="EMBL/GenBank/DDBJ databases">
        <authorList>
            <person name="Nowell W R."/>
        </authorList>
    </citation>
    <scope>NUCLEOTIDE SEQUENCE</scope>
</reference>
<comment type="caution">
    <text evidence="1">The sequence shown here is derived from an EMBL/GenBank/DDBJ whole genome shotgun (WGS) entry which is preliminary data.</text>
</comment>
<organism evidence="1 2">
    <name type="scientific">Rotaria socialis</name>
    <dbReference type="NCBI Taxonomy" id="392032"/>
    <lineage>
        <taxon>Eukaryota</taxon>
        <taxon>Metazoa</taxon>
        <taxon>Spiralia</taxon>
        <taxon>Gnathifera</taxon>
        <taxon>Rotifera</taxon>
        <taxon>Eurotatoria</taxon>
        <taxon>Bdelloidea</taxon>
        <taxon>Philodinida</taxon>
        <taxon>Philodinidae</taxon>
        <taxon>Rotaria</taxon>
    </lineage>
</organism>
<proteinExistence type="predicted"/>
<evidence type="ECO:0000313" key="2">
    <source>
        <dbReference type="Proteomes" id="UP000663848"/>
    </source>
</evidence>
<evidence type="ECO:0000313" key="1">
    <source>
        <dbReference type="EMBL" id="CAF5124881.1"/>
    </source>
</evidence>
<feature type="non-terminal residue" evidence="1">
    <location>
        <position position="1"/>
    </location>
</feature>
<accession>A0A822FJA3</accession>
<sequence>MKNWIGHLSILTQEAQSTLSKQADHVPISQSVIPHPANAKIITSSTSQATI</sequence>
<protein>
    <submittedName>
        <fullName evidence="1">Uncharacterized protein</fullName>
    </submittedName>
</protein>
<dbReference type="AlphaFoldDB" id="A0A822FJA3"/>
<gene>
    <name evidence="1" type="ORF">QYT958_LOCUS46318</name>
</gene>
<name>A0A822FJA3_9BILA</name>
<dbReference type="Proteomes" id="UP000663848">
    <property type="component" value="Unassembled WGS sequence"/>
</dbReference>